<dbReference type="InterPro" id="IPR036388">
    <property type="entry name" value="WH-like_DNA-bd_sf"/>
</dbReference>
<dbReference type="Gene3D" id="3.40.190.290">
    <property type="match status" value="1"/>
</dbReference>
<dbReference type="InterPro" id="IPR036390">
    <property type="entry name" value="WH_DNA-bd_sf"/>
</dbReference>
<dbReference type="OrthoDB" id="107670at2"/>
<dbReference type="GO" id="GO:0000976">
    <property type="term" value="F:transcription cis-regulatory region binding"/>
    <property type="evidence" value="ECO:0007669"/>
    <property type="project" value="TreeGrafter"/>
</dbReference>
<comment type="similarity">
    <text evidence="1">Belongs to the LysR transcriptional regulatory family.</text>
</comment>
<dbReference type="RefSeq" id="WP_112229785.1">
    <property type="nucleotide sequence ID" value="NZ_QLZQ01000001.1"/>
</dbReference>
<evidence type="ECO:0000256" key="3">
    <source>
        <dbReference type="ARBA" id="ARBA00023125"/>
    </source>
</evidence>
<accession>A0A365K8W4</accession>
<reference evidence="6 7" key="1">
    <citation type="submission" date="2018-06" db="EMBL/GenBank/DDBJ databases">
        <title>The draft genome sequences of strains SCU63 and S1.</title>
        <authorList>
            <person name="Gan L."/>
        </authorList>
    </citation>
    <scope>NUCLEOTIDE SEQUENCE [LARGE SCALE GENOMIC DNA]</scope>
    <source>
        <strain evidence="6 7">S1</strain>
    </source>
</reference>
<dbReference type="EMBL" id="QLZQ01000001">
    <property type="protein sequence ID" value="RAZ69124.1"/>
    <property type="molecule type" value="Genomic_DNA"/>
</dbReference>
<organism evidence="6 7">
    <name type="scientific">Planococcus maitriensis</name>
    <dbReference type="NCBI Taxonomy" id="221799"/>
    <lineage>
        <taxon>Bacteria</taxon>
        <taxon>Bacillati</taxon>
        <taxon>Bacillota</taxon>
        <taxon>Bacilli</taxon>
        <taxon>Bacillales</taxon>
        <taxon>Caryophanaceae</taxon>
        <taxon>Planococcus</taxon>
    </lineage>
</organism>
<dbReference type="GO" id="GO:0003700">
    <property type="term" value="F:DNA-binding transcription factor activity"/>
    <property type="evidence" value="ECO:0007669"/>
    <property type="project" value="InterPro"/>
</dbReference>
<evidence type="ECO:0000313" key="6">
    <source>
        <dbReference type="EMBL" id="RAZ69124.1"/>
    </source>
</evidence>
<sequence>MDEKDWEAMQVLHEEKNISRASERLYISQPALTYRLKNLEKDMGTKLFFKTKKGIELTAEGVYLAQYADEMITKLQNAKDYIQNMNQEVQGILRLGVSSNFAQYKLPALLKEFITAHPKVQFSVNTGWSADVMGLLNSSEVHLGILRGDYNWTGSKSLLHTEQLFLISKNEVNMEEVPELPFINYKTDSSLKDIINKWWHDQYNEPPIITMETDRQETCKEMVKNDLGIAILPEICLRPSDEIHKYPLFYKDGEPVMRDTWLMYNQEFLKLSTVQKFVEFLKNHPSLLSEV</sequence>
<evidence type="ECO:0000259" key="5">
    <source>
        <dbReference type="PROSITE" id="PS50931"/>
    </source>
</evidence>
<dbReference type="AlphaFoldDB" id="A0A365K8W4"/>
<dbReference type="InterPro" id="IPR005119">
    <property type="entry name" value="LysR_subst-bd"/>
</dbReference>
<proteinExistence type="inferred from homology"/>
<comment type="caution">
    <text evidence="6">The sequence shown here is derived from an EMBL/GenBank/DDBJ whole genome shotgun (WGS) entry which is preliminary data.</text>
</comment>
<dbReference type="SUPFAM" id="SSF46785">
    <property type="entry name" value="Winged helix' DNA-binding domain"/>
    <property type="match status" value="1"/>
</dbReference>
<dbReference type="Pfam" id="PF00126">
    <property type="entry name" value="HTH_1"/>
    <property type="match status" value="1"/>
</dbReference>
<keyword evidence="3" id="KW-0238">DNA-binding</keyword>
<keyword evidence="7" id="KW-1185">Reference proteome</keyword>
<evidence type="ECO:0000256" key="1">
    <source>
        <dbReference type="ARBA" id="ARBA00009437"/>
    </source>
</evidence>
<dbReference type="PRINTS" id="PR00039">
    <property type="entry name" value="HTHLYSR"/>
</dbReference>
<dbReference type="CDD" id="cd05466">
    <property type="entry name" value="PBP2_LTTR_substrate"/>
    <property type="match status" value="1"/>
</dbReference>
<dbReference type="Proteomes" id="UP000251869">
    <property type="component" value="Unassembled WGS sequence"/>
</dbReference>
<keyword evidence="4" id="KW-0804">Transcription</keyword>
<dbReference type="Gene3D" id="1.10.10.10">
    <property type="entry name" value="Winged helix-like DNA-binding domain superfamily/Winged helix DNA-binding domain"/>
    <property type="match status" value="1"/>
</dbReference>
<evidence type="ECO:0000256" key="2">
    <source>
        <dbReference type="ARBA" id="ARBA00023015"/>
    </source>
</evidence>
<feature type="domain" description="HTH lysR-type" evidence="5">
    <location>
        <begin position="1"/>
        <end position="58"/>
    </location>
</feature>
<dbReference type="Pfam" id="PF03466">
    <property type="entry name" value="LysR_substrate"/>
    <property type="match status" value="1"/>
</dbReference>
<dbReference type="PANTHER" id="PTHR30126">
    <property type="entry name" value="HTH-TYPE TRANSCRIPTIONAL REGULATOR"/>
    <property type="match status" value="1"/>
</dbReference>
<dbReference type="PANTHER" id="PTHR30126:SF78">
    <property type="entry name" value="HTH LYSR-TYPE DOMAIN-CONTAINING PROTEIN"/>
    <property type="match status" value="1"/>
</dbReference>
<gene>
    <name evidence="6" type="ORF">DP119_00195</name>
</gene>
<dbReference type="PROSITE" id="PS50931">
    <property type="entry name" value="HTH_LYSR"/>
    <property type="match status" value="1"/>
</dbReference>
<name>A0A365K8W4_9BACL</name>
<evidence type="ECO:0000256" key="4">
    <source>
        <dbReference type="ARBA" id="ARBA00023163"/>
    </source>
</evidence>
<dbReference type="InterPro" id="IPR000847">
    <property type="entry name" value="LysR_HTH_N"/>
</dbReference>
<evidence type="ECO:0000313" key="7">
    <source>
        <dbReference type="Proteomes" id="UP000251869"/>
    </source>
</evidence>
<protein>
    <submittedName>
        <fullName evidence="6">LysR family transcriptional regulator</fullName>
    </submittedName>
</protein>
<keyword evidence="2" id="KW-0805">Transcription regulation</keyword>
<dbReference type="SUPFAM" id="SSF53850">
    <property type="entry name" value="Periplasmic binding protein-like II"/>
    <property type="match status" value="1"/>
</dbReference>